<accession>A0A1I5C362</accession>
<organism evidence="1 2">
    <name type="scientific">Anaerocolumna aminovalerica</name>
    <dbReference type="NCBI Taxonomy" id="1527"/>
    <lineage>
        <taxon>Bacteria</taxon>
        <taxon>Bacillati</taxon>
        <taxon>Bacillota</taxon>
        <taxon>Clostridia</taxon>
        <taxon>Lachnospirales</taxon>
        <taxon>Lachnospiraceae</taxon>
        <taxon>Anaerocolumna</taxon>
    </lineage>
</organism>
<name>A0A1I5C362_9FIRM</name>
<dbReference type="EMBL" id="FOWD01000002">
    <property type="protein sequence ID" value="SFN81242.1"/>
    <property type="molecule type" value="Genomic_DNA"/>
</dbReference>
<dbReference type="Proteomes" id="UP000198806">
    <property type="component" value="Unassembled WGS sequence"/>
</dbReference>
<sequence>MAIYREAVCINYIALGQCKKGRDACHEHYCQKCDKYYPRAKVKNTNRKKRVSKNNHKLDDLKEFTRRINY</sequence>
<keyword evidence="2" id="KW-1185">Reference proteome</keyword>
<gene>
    <name evidence="1" type="ORF">SAMN04489757_10292</name>
</gene>
<proteinExistence type="predicted"/>
<dbReference type="RefSeq" id="WP_091683939.1">
    <property type="nucleotide sequence ID" value="NZ_BAABFM010000017.1"/>
</dbReference>
<protein>
    <submittedName>
        <fullName evidence="1">Uncharacterized protein</fullName>
    </submittedName>
</protein>
<dbReference type="AlphaFoldDB" id="A0A1I5C362"/>
<dbReference type="OrthoDB" id="2062503at2"/>
<dbReference type="STRING" id="1527.SAMN04489757_10292"/>
<evidence type="ECO:0000313" key="2">
    <source>
        <dbReference type="Proteomes" id="UP000198806"/>
    </source>
</evidence>
<evidence type="ECO:0000313" key="1">
    <source>
        <dbReference type="EMBL" id="SFN81242.1"/>
    </source>
</evidence>
<reference evidence="1 2" key="1">
    <citation type="submission" date="2016-10" db="EMBL/GenBank/DDBJ databases">
        <authorList>
            <person name="de Groot N.N."/>
        </authorList>
    </citation>
    <scope>NUCLEOTIDE SEQUENCE [LARGE SCALE GENOMIC DNA]</scope>
    <source>
        <strain evidence="1 2">DSM 1283</strain>
    </source>
</reference>